<dbReference type="PROSITE" id="PS50109">
    <property type="entry name" value="HIS_KIN"/>
    <property type="match status" value="1"/>
</dbReference>
<dbReference type="GO" id="GO:0005886">
    <property type="term" value="C:plasma membrane"/>
    <property type="evidence" value="ECO:0007669"/>
    <property type="project" value="TreeGrafter"/>
</dbReference>
<accession>A0A2U8VMA3</accession>
<dbReference type="InterPro" id="IPR003660">
    <property type="entry name" value="HAMP_dom"/>
</dbReference>
<dbReference type="PANTHER" id="PTHR45436:SF5">
    <property type="entry name" value="SENSOR HISTIDINE KINASE TRCS"/>
    <property type="match status" value="1"/>
</dbReference>
<evidence type="ECO:0000256" key="8">
    <source>
        <dbReference type="ARBA" id="ARBA00022989"/>
    </source>
</evidence>
<dbReference type="InterPro" id="IPR003594">
    <property type="entry name" value="HATPase_dom"/>
</dbReference>
<evidence type="ECO:0000256" key="9">
    <source>
        <dbReference type="ARBA" id="ARBA00023012"/>
    </source>
</evidence>
<keyword evidence="5" id="KW-0808">Transferase</keyword>
<proteinExistence type="predicted"/>
<evidence type="ECO:0000256" key="4">
    <source>
        <dbReference type="ARBA" id="ARBA00022553"/>
    </source>
</evidence>
<feature type="transmembrane region" description="Helical" evidence="11">
    <location>
        <begin position="28"/>
        <end position="51"/>
    </location>
</feature>
<dbReference type="RefSeq" id="WP_109949888.1">
    <property type="nucleotide sequence ID" value="NZ_CP029551.1"/>
</dbReference>
<evidence type="ECO:0000259" key="13">
    <source>
        <dbReference type="PROSITE" id="PS50885"/>
    </source>
</evidence>
<evidence type="ECO:0000259" key="12">
    <source>
        <dbReference type="PROSITE" id="PS50109"/>
    </source>
</evidence>
<dbReference type="EC" id="2.7.13.3" evidence="3"/>
<evidence type="ECO:0000256" key="11">
    <source>
        <dbReference type="SAM" id="Phobius"/>
    </source>
</evidence>
<dbReference type="OrthoDB" id="9809567at2"/>
<dbReference type="SMART" id="SM00387">
    <property type="entry name" value="HATPase_c"/>
    <property type="match status" value="1"/>
</dbReference>
<dbReference type="InterPro" id="IPR050428">
    <property type="entry name" value="TCS_sensor_his_kinase"/>
</dbReference>
<evidence type="ECO:0000256" key="3">
    <source>
        <dbReference type="ARBA" id="ARBA00012438"/>
    </source>
</evidence>
<evidence type="ECO:0000313" key="14">
    <source>
        <dbReference type="EMBL" id="AWN34754.1"/>
    </source>
</evidence>
<protein>
    <recommendedName>
        <fullName evidence="3">histidine kinase</fullName>
        <ecNumber evidence="3">2.7.13.3</ecNumber>
    </recommendedName>
</protein>
<dbReference type="PRINTS" id="PR00344">
    <property type="entry name" value="BCTRLSENSOR"/>
</dbReference>
<dbReference type="KEGG" id="meti:DK427_02520"/>
<keyword evidence="4" id="KW-0597">Phosphoprotein</keyword>
<dbReference type="EMBL" id="CP029551">
    <property type="protein sequence ID" value="AWN34754.1"/>
    <property type="molecule type" value="Genomic_DNA"/>
</dbReference>
<dbReference type="SUPFAM" id="SSF55874">
    <property type="entry name" value="ATPase domain of HSP90 chaperone/DNA topoisomerase II/histidine kinase"/>
    <property type="match status" value="1"/>
</dbReference>
<keyword evidence="8 11" id="KW-1133">Transmembrane helix</keyword>
<keyword evidence="9" id="KW-0902">Two-component regulatory system</keyword>
<dbReference type="InterPro" id="IPR004358">
    <property type="entry name" value="Sig_transdc_His_kin-like_C"/>
</dbReference>
<dbReference type="PANTHER" id="PTHR45436">
    <property type="entry name" value="SENSOR HISTIDINE KINASE YKOH"/>
    <property type="match status" value="1"/>
</dbReference>
<feature type="transmembrane region" description="Helical" evidence="11">
    <location>
        <begin position="186"/>
        <end position="206"/>
    </location>
</feature>
<keyword evidence="15" id="KW-1185">Reference proteome</keyword>
<keyword evidence="10 11" id="KW-0472">Membrane</keyword>
<gene>
    <name evidence="14" type="ORF">DK427_02520</name>
</gene>
<dbReference type="InterPro" id="IPR036890">
    <property type="entry name" value="HATPase_C_sf"/>
</dbReference>
<comment type="catalytic activity">
    <reaction evidence="1">
        <text>ATP + protein L-histidine = ADP + protein N-phospho-L-histidine.</text>
        <dbReference type="EC" id="2.7.13.3"/>
    </reaction>
</comment>
<evidence type="ECO:0000313" key="15">
    <source>
        <dbReference type="Proteomes" id="UP000246058"/>
    </source>
</evidence>
<keyword evidence="7 14" id="KW-0418">Kinase</keyword>
<reference evidence="14 15" key="1">
    <citation type="submission" date="2018-05" db="EMBL/GenBank/DDBJ databases">
        <title>Complete Genome Sequence of Methylobacterium sp. 17Sr1-43.</title>
        <authorList>
            <person name="Srinivasan S."/>
        </authorList>
    </citation>
    <scope>NUCLEOTIDE SEQUENCE [LARGE SCALE GENOMIC DNA]</scope>
    <source>
        <strain evidence="14 15">17Sr1-43</strain>
    </source>
</reference>
<evidence type="ECO:0000256" key="10">
    <source>
        <dbReference type="ARBA" id="ARBA00023136"/>
    </source>
</evidence>
<dbReference type="Pfam" id="PF00672">
    <property type="entry name" value="HAMP"/>
    <property type="match status" value="1"/>
</dbReference>
<keyword evidence="6 11" id="KW-0812">Transmembrane</keyword>
<evidence type="ECO:0000256" key="1">
    <source>
        <dbReference type="ARBA" id="ARBA00000085"/>
    </source>
</evidence>
<dbReference type="GO" id="GO:0004673">
    <property type="term" value="F:protein histidine kinase activity"/>
    <property type="evidence" value="ECO:0007669"/>
    <property type="project" value="UniProtKB-EC"/>
</dbReference>
<dbReference type="AlphaFoldDB" id="A0A2U8VMA3"/>
<name>A0A2U8VMA3_9HYPH</name>
<evidence type="ECO:0000256" key="7">
    <source>
        <dbReference type="ARBA" id="ARBA00022777"/>
    </source>
</evidence>
<dbReference type="Pfam" id="PF02518">
    <property type="entry name" value="HATPase_c"/>
    <property type="match status" value="1"/>
</dbReference>
<evidence type="ECO:0000256" key="6">
    <source>
        <dbReference type="ARBA" id="ARBA00022692"/>
    </source>
</evidence>
<evidence type="ECO:0000256" key="5">
    <source>
        <dbReference type="ARBA" id="ARBA00022679"/>
    </source>
</evidence>
<organism evidence="14 15">
    <name type="scientific">Methylobacterium radiodurans</name>
    <dbReference type="NCBI Taxonomy" id="2202828"/>
    <lineage>
        <taxon>Bacteria</taxon>
        <taxon>Pseudomonadati</taxon>
        <taxon>Pseudomonadota</taxon>
        <taxon>Alphaproteobacteria</taxon>
        <taxon>Hyphomicrobiales</taxon>
        <taxon>Methylobacteriaceae</taxon>
        <taxon>Methylobacterium</taxon>
    </lineage>
</organism>
<dbReference type="Gene3D" id="1.10.287.130">
    <property type="match status" value="1"/>
</dbReference>
<comment type="subcellular location">
    <subcellularLocation>
        <location evidence="2">Membrane</location>
    </subcellularLocation>
</comment>
<dbReference type="Proteomes" id="UP000246058">
    <property type="component" value="Chromosome"/>
</dbReference>
<evidence type="ECO:0000256" key="2">
    <source>
        <dbReference type="ARBA" id="ARBA00004370"/>
    </source>
</evidence>
<feature type="domain" description="Histidine kinase" evidence="12">
    <location>
        <begin position="266"/>
        <end position="464"/>
    </location>
</feature>
<dbReference type="Gene3D" id="3.30.565.10">
    <property type="entry name" value="Histidine kinase-like ATPase, C-terminal domain"/>
    <property type="match status" value="1"/>
</dbReference>
<dbReference type="PROSITE" id="PS50885">
    <property type="entry name" value="HAMP"/>
    <property type="match status" value="1"/>
</dbReference>
<dbReference type="GO" id="GO:0000160">
    <property type="term" value="P:phosphorelay signal transduction system"/>
    <property type="evidence" value="ECO:0007669"/>
    <property type="project" value="UniProtKB-KW"/>
</dbReference>
<feature type="domain" description="HAMP" evidence="13">
    <location>
        <begin position="207"/>
        <end position="258"/>
    </location>
</feature>
<sequence>MIPPLPAKPRPGPPRRLFGGPGSLQRRLLLTAGACLAIALVAAGLSIGFILHRFVRGQIDGRLDDRILSLVSDLQPAADGTLSLGRDRDGPPFDRARSGWYWQVRRGEAVLRSGSLEERDLALPEMPVRRRDRDTPSPADGTGPWGEGLILRTLTVEGRASEPQTVYVASAPTAALRGPVLEALRTLLVCLGLIGLLLFAGVLVQVRLGLQPLRRLRDELAAVRAGELDRLPERQPTEVRPLAAEINALLHQNGINLEHARSQVANLAHGLKTPLATLSIALAETGGARDAALARQVDAMDRRIRHHLRRARTAAIGGSSRTRAHIAAHVADLAIALLRIHADKAIDFVNAVPNGLTAACDPQDLDEILGNLTENACKWCRGRVRVGAMREGKDVVIRVEDDGPGLDEAAMAEASIRGRRLDESRPGHGFGLPIAIELAELYGGSVVLGASELGGLDARLTLPA</sequence>
<dbReference type="InterPro" id="IPR005467">
    <property type="entry name" value="His_kinase_dom"/>
</dbReference>